<dbReference type="PRINTS" id="PR01185">
    <property type="entry name" value="INTEGRINA"/>
</dbReference>
<dbReference type="InterPro" id="IPR013517">
    <property type="entry name" value="FG-GAP"/>
</dbReference>
<evidence type="ECO:0000256" key="14">
    <source>
        <dbReference type="ARBA" id="ARBA00023170"/>
    </source>
</evidence>
<feature type="repeat" description="FG-GAP" evidence="16">
    <location>
        <begin position="257"/>
        <end position="319"/>
    </location>
</feature>
<evidence type="ECO:0000256" key="11">
    <source>
        <dbReference type="ARBA" id="ARBA00023037"/>
    </source>
</evidence>
<organism evidence="21 22">
    <name type="scientific">Sus scrofa</name>
    <name type="common">Pig</name>
    <dbReference type="NCBI Taxonomy" id="9823"/>
    <lineage>
        <taxon>Eukaryota</taxon>
        <taxon>Metazoa</taxon>
        <taxon>Chordata</taxon>
        <taxon>Craniata</taxon>
        <taxon>Vertebrata</taxon>
        <taxon>Euteleostomi</taxon>
        <taxon>Mammalia</taxon>
        <taxon>Eutheria</taxon>
        <taxon>Laurasiatheria</taxon>
        <taxon>Artiodactyla</taxon>
        <taxon>Suina</taxon>
        <taxon>Suidae</taxon>
        <taxon>Sus</taxon>
    </lineage>
</organism>
<dbReference type="FunFam" id="1.20.5.930:FF:000003">
    <property type="entry name" value="Integrin subunit alpha 7"/>
    <property type="match status" value="1"/>
</dbReference>
<keyword evidence="7" id="KW-0677">Repeat</keyword>
<evidence type="ECO:0000256" key="5">
    <source>
        <dbReference type="ARBA" id="ARBA00022723"/>
    </source>
</evidence>
<evidence type="ECO:0000256" key="13">
    <source>
        <dbReference type="ARBA" id="ARBA00023157"/>
    </source>
</evidence>
<dbReference type="Gene3D" id="1.20.5.930">
    <property type="entry name" value="Bicelle-embedded integrin alpha(iib) transmembrane segment"/>
    <property type="match status" value="1"/>
</dbReference>
<feature type="signal peptide" evidence="17">
    <location>
        <begin position="1"/>
        <end position="23"/>
    </location>
</feature>
<dbReference type="Pfam" id="PF01839">
    <property type="entry name" value="FG-GAP"/>
    <property type="match status" value="2"/>
</dbReference>
<evidence type="ECO:0000256" key="3">
    <source>
        <dbReference type="ARBA" id="ARBA00022685"/>
    </source>
</evidence>
<evidence type="ECO:0000256" key="16">
    <source>
        <dbReference type="PROSITE-ProRule" id="PRU00803"/>
    </source>
</evidence>
<accession>A0A8D1ZVY0</accession>
<evidence type="ECO:0000256" key="6">
    <source>
        <dbReference type="ARBA" id="ARBA00022729"/>
    </source>
</evidence>
<dbReference type="SUPFAM" id="SSF69318">
    <property type="entry name" value="Integrin alpha N-terminal domain"/>
    <property type="match status" value="1"/>
</dbReference>
<dbReference type="InterPro" id="IPR013519">
    <property type="entry name" value="Int_alpha_beta-p"/>
</dbReference>
<keyword evidence="4 17" id="KW-0812">Transmembrane</keyword>
<dbReference type="Pfam" id="PF20806">
    <property type="entry name" value="Integrin_A_Ig_3"/>
    <property type="match status" value="1"/>
</dbReference>
<dbReference type="Ensembl" id="ENSSSCT00065095996.1">
    <property type="protein sequence ID" value="ENSSSCP00065042018.1"/>
    <property type="gene ID" value="ENSSSCG00065069870.1"/>
</dbReference>
<evidence type="ECO:0000256" key="4">
    <source>
        <dbReference type="ARBA" id="ARBA00022692"/>
    </source>
</evidence>
<evidence type="ECO:0000256" key="8">
    <source>
        <dbReference type="ARBA" id="ARBA00022837"/>
    </source>
</evidence>
<comment type="similarity">
    <text evidence="2 17">Belongs to the integrin alpha chain family.</text>
</comment>
<dbReference type="PANTHER" id="PTHR23220">
    <property type="entry name" value="INTEGRIN ALPHA"/>
    <property type="match status" value="1"/>
</dbReference>
<evidence type="ECO:0000259" key="19">
    <source>
        <dbReference type="Pfam" id="PF20805"/>
    </source>
</evidence>
<dbReference type="Pfam" id="PF00357">
    <property type="entry name" value="Integrin_alpha"/>
    <property type="match status" value="1"/>
</dbReference>
<feature type="domain" description="Integrin alpha second immunoglobulin-like" evidence="19">
    <location>
        <begin position="641"/>
        <end position="806"/>
    </location>
</feature>
<dbReference type="InterPro" id="IPR048286">
    <property type="entry name" value="Integrin_alpha_Ig-like_3"/>
</dbReference>
<keyword evidence="14 17" id="KW-0675">Receptor</keyword>
<keyword evidence="8" id="KW-0106">Calcium</keyword>
<dbReference type="Proteomes" id="UP000694725">
    <property type="component" value="Unplaced"/>
</dbReference>
<evidence type="ECO:0000256" key="2">
    <source>
        <dbReference type="ARBA" id="ARBA00008054"/>
    </source>
</evidence>
<keyword evidence="11 17" id="KW-0401">Integrin</keyword>
<evidence type="ECO:0000256" key="17">
    <source>
        <dbReference type="RuleBase" id="RU003762"/>
    </source>
</evidence>
<dbReference type="FunFam" id="2.130.10.130:FF:000002">
    <property type="entry name" value="integrin alpha-6 isoform X2"/>
    <property type="match status" value="1"/>
</dbReference>
<feature type="domain" description="Integrin alpha first immunoglubulin-like" evidence="18">
    <location>
        <begin position="584"/>
        <end position="639"/>
    </location>
</feature>
<comment type="subcellular location">
    <subcellularLocation>
        <location evidence="1 17">Membrane</location>
        <topology evidence="1 17">Single-pass type I membrane protein</topology>
    </subcellularLocation>
</comment>
<dbReference type="PROSITE" id="PS51470">
    <property type="entry name" value="FG_GAP"/>
    <property type="match status" value="4"/>
</dbReference>
<dbReference type="Gene3D" id="2.60.40.1530">
    <property type="entry name" value="ntegrin, alpha v. Chain A, domain 4"/>
    <property type="match status" value="1"/>
</dbReference>
<evidence type="ECO:0000259" key="20">
    <source>
        <dbReference type="Pfam" id="PF20806"/>
    </source>
</evidence>
<keyword evidence="12 17" id="KW-0472">Membrane</keyword>
<dbReference type="GO" id="GO:0008305">
    <property type="term" value="C:integrin complex"/>
    <property type="evidence" value="ECO:0007669"/>
    <property type="project" value="InterPro"/>
</dbReference>
<dbReference type="Pfam" id="PF20805">
    <property type="entry name" value="Integrin_A_Ig_2"/>
    <property type="match status" value="1"/>
</dbReference>
<evidence type="ECO:0000313" key="22">
    <source>
        <dbReference type="Proteomes" id="UP000694725"/>
    </source>
</evidence>
<dbReference type="Pfam" id="PF08441">
    <property type="entry name" value="Integrin_A_Ig_1"/>
    <property type="match status" value="2"/>
</dbReference>
<keyword evidence="3" id="KW-0165">Cleavage on pair of basic residues</keyword>
<keyword evidence="10 17" id="KW-1133">Transmembrane helix</keyword>
<feature type="repeat" description="FG-GAP" evidence="16">
    <location>
        <begin position="376"/>
        <end position="435"/>
    </location>
</feature>
<keyword evidence="6 17" id="KW-0732">Signal</keyword>
<evidence type="ECO:0000256" key="7">
    <source>
        <dbReference type="ARBA" id="ARBA00022737"/>
    </source>
</evidence>
<evidence type="ECO:0000256" key="12">
    <source>
        <dbReference type="ARBA" id="ARBA00023136"/>
    </source>
</evidence>
<dbReference type="InterPro" id="IPR013649">
    <property type="entry name" value="Integrin_alpha_Ig-like_1"/>
</dbReference>
<protein>
    <recommendedName>
        <fullName evidence="23">Integrin alpha-6</fullName>
    </recommendedName>
</protein>
<dbReference type="Gene3D" id="2.130.10.130">
    <property type="entry name" value="Integrin alpha, N-terminal"/>
    <property type="match status" value="1"/>
</dbReference>
<feature type="domain" description="Integrin alpha first immunoglubulin-like" evidence="18">
    <location>
        <begin position="420"/>
        <end position="531"/>
    </location>
</feature>
<name>A0A8D1ZVY0_PIG</name>
<feature type="domain" description="Integrin alpha third immunoglobulin-like" evidence="20">
    <location>
        <begin position="812"/>
        <end position="1018"/>
    </location>
</feature>
<feature type="repeat" description="FG-GAP" evidence="16">
    <location>
        <begin position="101"/>
        <end position="166"/>
    </location>
</feature>
<evidence type="ECO:0000259" key="18">
    <source>
        <dbReference type="Pfam" id="PF08441"/>
    </source>
</evidence>
<keyword evidence="15" id="KW-0325">Glycoprotein</keyword>
<evidence type="ECO:0000256" key="9">
    <source>
        <dbReference type="ARBA" id="ARBA00022889"/>
    </source>
</evidence>
<dbReference type="SUPFAM" id="SSF69179">
    <property type="entry name" value="Integrin domains"/>
    <property type="match status" value="4"/>
</dbReference>
<dbReference type="PANTHER" id="PTHR23220:SF9">
    <property type="entry name" value="INTEGRIN ALPHA-6"/>
    <property type="match status" value="1"/>
</dbReference>
<dbReference type="InterPro" id="IPR000413">
    <property type="entry name" value="Integrin_alpha"/>
</dbReference>
<dbReference type="GO" id="GO:0046872">
    <property type="term" value="F:metal ion binding"/>
    <property type="evidence" value="ECO:0007669"/>
    <property type="project" value="UniProtKB-KW"/>
</dbReference>
<keyword evidence="9 17" id="KW-0130">Cell adhesion</keyword>
<evidence type="ECO:0000313" key="21">
    <source>
        <dbReference type="Ensembl" id="ENSSSCP00065042018.1"/>
    </source>
</evidence>
<dbReference type="InterPro" id="IPR032695">
    <property type="entry name" value="Integrin_dom_sf"/>
</dbReference>
<keyword evidence="13" id="KW-1015">Disulfide bond</keyword>
<dbReference type="Gene3D" id="2.60.40.1460">
    <property type="entry name" value="Integrin domains. Chain A, domain 2"/>
    <property type="match status" value="2"/>
</dbReference>
<dbReference type="FunFam" id="2.60.40.1510:FF:000002">
    <property type="entry name" value="integrin alpha-6 isoform X2"/>
    <property type="match status" value="1"/>
</dbReference>
<evidence type="ECO:0000256" key="15">
    <source>
        <dbReference type="ARBA" id="ARBA00023180"/>
    </source>
</evidence>
<dbReference type="InterPro" id="IPR048285">
    <property type="entry name" value="Integrin_alpha_Ig-like_2"/>
</dbReference>
<dbReference type="SMART" id="SM00191">
    <property type="entry name" value="Int_alpha"/>
    <property type="match status" value="5"/>
</dbReference>
<feature type="chain" id="PRO_5034593545" description="Integrin alpha-6" evidence="17">
    <location>
        <begin position="24"/>
        <end position="1088"/>
    </location>
</feature>
<evidence type="ECO:0008006" key="23">
    <source>
        <dbReference type="Google" id="ProtNLM"/>
    </source>
</evidence>
<evidence type="ECO:0000256" key="10">
    <source>
        <dbReference type="ARBA" id="ARBA00022989"/>
    </source>
</evidence>
<dbReference type="GO" id="GO:0007155">
    <property type="term" value="P:cell adhesion"/>
    <property type="evidence" value="ECO:0007669"/>
    <property type="project" value="UniProtKB-KW"/>
</dbReference>
<feature type="repeat" description="FG-GAP" evidence="16">
    <location>
        <begin position="320"/>
        <end position="375"/>
    </location>
</feature>
<proteinExistence type="inferred from homology"/>
<reference evidence="21" key="1">
    <citation type="submission" date="2025-08" db="UniProtKB">
        <authorList>
            <consortium name="Ensembl"/>
        </authorList>
    </citation>
    <scope>IDENTIFICATION</scope>
</reference>
<dbReference type="InterPro" id="IPR028994">
    <property type="entry name" value="Integrin_alpha_N"/>
</dbReference>
<feature type="transmembrane region" description="Helical" evidence="17">
    <location>
        <begin position="1028"/>
        <end position="1052"/>
    </location>
</feature>
<dbReference type="GO" id="GO:0007229">
    <property type="term" value="P:integrin-mediated signaling pathway"/>
    <property type="evidence" value="ECO:0007669"/>
    <property type="project" value="UniProtKB-KW"/>
</dbReference>
<evidence type="ECO:0000256" key="1">
    <source>
        <dbReference type="ARBA" id="ARBA00004479"/>
    </source>
</evidence>
<sequence>MAAAGRLWLLYLSAGLLPRLGAAFNLDTREDNVIEKTGDSGSLFGFSLAMHRQLEPEEKRLVLVGAPRAVALPLQKANRTGGLYSCDITSRGPCTRIEFDNDADPSSESKEDQWMGVTVQSQGPGGKVVTCAHRYEKRQHVNTKQESRDIFGRCYVLSQNLRIEDYMDGGDWSFCDGRLRGHEKFGSCQQGVAATFTKDYHYIVFGAPGTYNWKGFSLDSGKGIVSKDEITFVSGAPRANHSGAVVLLKRDLKSAHLLPEHIFDGEGLASSFGYDVAVVDLNSDGWQDIVIGAPQYFDRSGEVGGAVYVYMNQQGRWKNVKPIRLNGTKDSMFGVAVKNIGDINQDGYPDIAVGAPYDGKGKVFIYHGSANGINTKPTQVLEGKSPSFGYSIAGNMDLDRNWYPDVAVGSLSDSVTIFRSRPVINIQQTITVTPNRIDLRQKTSCGAPSGICLKVKACFEYTTKPANDDPSITIVGTLEAEKERRKSGLSSRVQFRNQGSEPKYTQELTLHRQKQKACMEETLWLQVRAADRWVSLKGTEVGFAVMCRFLPFTLATCYPGQSKALLWCSSMVLVPCIMVSLHTFQENIRDKLRPIPITASVEIQEPSTRRRVNSLPEVLPILNSNEPKSVHTDVHFLKEGCGADNICNSNLKLEYKFCTREGNQDKFSYLPIQKGVPELVLKDQKDIALEITVTNSPSDLRNPTKDGDDAHEAKLIATFPDTLTYSAYRELRAFPEKQLSCVANQNGSQADCELGNPFKRNSSVTFYLILSTTEVTFDTTDLDINLKLETTSNQDNLASITATAKVVIELLLSVSGVAKPSQVYFGGTVVGEQAMKSEDEVGSLIEYEFRVINLGKPLKNLGTATLNIQWPKEISNGKWLLYLVKVESKGLDKVACQPQREINSLQLKESHNSRRKREIAERQRDDGRKFSLFAERKYQTLNCSVNVNCVNIRCPLQGLDSKASVVLRSRLWNSTFLEEYSKMNYLDILVRASIDMTAATENIKLPNAGTQVRVTVFPSKTAAQYSGVPWWIILVAILAGILMLALLVFLLWKCGFFKRNKKDHYDATYHKAEIHAQPSDKERLTSDA</sequence>
<dbReference type="FunFam" id="2.60.40.1530:FF:000001">
    <property type="entry name" value="Integrin subunit alpha 7"/>
    <property type="match status" value="1"/>
</dbReference>
<dbReference type="Gene3D" id="2.60.40.1510">
    <property type="entry name" value="ntegrin, alpha v. Chain A, domain 3"/>
    <property type="match status" value="1"/>
</dbReference>
<dbReference type="InterPro" id="IPR018184">
    <property type="entry name" value="Integrin_alpha_C_CS"/>
</dbReference>
<dbReference type="PROSITE" id="PS00242">
    <property type="entry name" value="INTEGRIN_ALPHA"/>
    <property type="match status" value="1"/>
</dbReference>
<dbReference type="AlphaFoldDB" id="A0A8D1ZVY0"/>
<keyword evidence="5" id="KW-0479">Metal-binding</keyword>